<dbReference type="Gene3D" id="2.60.120.260">
    <property type="entry name" value="Galactose-binding domain-like"/>
    <property type="match status" value="1"/>
</dbReference>
<dbReference type="Proteomes" id="UP000326799">
    <property type="component" value="Unassembled WGS sequence"/>
</dbReference>
<sequence>MAIVHPELDHLCTSNMDLEVILRSLTLPEKVTLLAGASTWRTASIPRVNIPHLKLSDGPSGARGEVFGDSVPAAFFPCGTSLGATWDEELLGELGQILAEECKSKSASVILGPTMCIHRHPLGGRNFESYSEDPYLTGRLATAMIRGIQSRGIGATAKHYVANDQETDRFHYNAVIPTRALREVYLRPFQMVMRDANPWCLMTAYNRVNGVHCDENVELLTDILRREWGWEGVAMSDWGGAHDAAQSLVAGLDLEMPGPPVRRTQEIVQQYLADGTITEADVDRSVNRILRLLKRTKRFENDSEHPETTLNNSNHTARLLYAAQSGIVLLKNEAGCLPLRPSERLKRVGIFGPNSARVVAGGGGSSYIKAPYWTNVDDSLTARFQDTDTEIVRNVGAHVNRYLPAVTLAATRNPDTGGQGAAIDWFSSHDLSGQPTETIHTDDLYYINFGNTPQTIVTDTGFSFRLRTTIVPLTTGTHRLSLASIGPSKLYISGQLMAHQDGDFEKRGTLFFTYGSHEAIFTLDMVAGQEYPVEIEYWSHDRQLSAELLPRMDPMEDKFQGVRLGYEEANRTDLPREAAKQAKDCEAAVVVVGRDREWETEGQDVPMFALPGEQVRLIEEVAAVCARTIVVIQSGTPVQLGPWIEHVKGVVCAWYQGQELGNATASVVCGEFNPSGRLPMTWPRWLEECPAFSSFRVEAHEIQYAEGIYVGGRWWDLLGTQPMYPLGYGLSYNTFALRIVHPEQLAMVTGPQPVQVKVEVTHRGDGAAGLPGRETVIAWCEVVHPGKGRLARPPKQVSAFAKSPLLAPGETCTVSLSITAYELGVYNPERQTWVLDEGAQFRILVGADAAHTQVAGTIHVPETITWVHHVE</sequence>
<dbReference type="SUPFAM" id="SSF52279">
    <property type="entry name" value="Beta-D-glucan exohydrolase, C-terminal domain"/>
    <property type="match status" value="1"/>
</dbReference>
<dbReference type="InterPro" id="IPR013783">
    <property type="entry name" value="Ig-like_fold"/>
</dbReference>
<dbReference type="Gene3D" id="3.20.20.300">
    <property type="entry name" value="Glycoside hydrolase, family 3, N-terminal domain"/>
    <property type="match status" value="1"/>
</dbReference>
<comment type="similarity">
    <text evidence="3">Belongs to the glycosyl hydrolase 3 family.</text>
</comment>
<keyword evidence="5 13" id="KW-0378">Hydrolase</keyword>
<keyword evidence="6" id="KW-0136">Cellulose degradation</keyword>
<keyword evidence="8" id="KW-0119">Carbohydrate metabolism</keyword>
<dbReference type="Pfam" id="PF01915">
    <property type="entry name" value="Glyco_hydro_3_C"/>
    <property type="match status" value="1"/>
</dbReference>
<evidence type="ECO:0000256" key="8">
    <source>
        <dbReference type="ARBA" id="ARBA00023277"/>
    </source>
</evidence>
<dbReference type="EMBL" id="ML733534">
    <property type="protein sequence ID" value="KAB8214487.1"/>
    <property type="molecule type" value="Genomic_DNA"/>
</dbReference>
<comment type="function">
    <text evidence="11">Beta-glucosidases are one of a number of cellulolytic enzymes involved in the degradation of cellulosic biomass. Catalyzes the last step releasing glucose from the inhibitory cellobiose.</text>
</comment>
<comment type="catalytic activity">
    <reaction evidence="1">
        <text>Hydrolysis of terminal, non-reducing beta-D-glucosyl residues with release of beta-D-glucose.</text>
        <dbReference type="EC" id="3.2.1.21"/>
    </reaction>
</comment>
<dbReference type="InterPro" id="IPR037524">
    <property type="entry name" value="PA14/GLEYA"/>
</dbReference>
<evidence type="ECO:0000256" key="7">
    <source>
        <dbReference type="ARBA" id="ARBA00023180"/>
    </source>
</evidence>
<dbReference type="Gene3D" id="2.60.40.10">
    <property type="entry name" value="Immunoglobulins"/>
    <property type="match status" value="1"/>
</dbReference>
<dbReference type="InterPro" id="IPR036881">
    <property type="entry name" value="Glyco_hydro_3_C_sf"/>
</dbReference>
<dbReference type="InterPro" id="IPR001764">
    <property type="entry name" value="Glyco_hydro_3_N"/>
</dbReference>
<name>A0A5N6EB17_9EURO</name>
<evidence type="ECO:0000256" key="4">
    <source>
        <dbReference type="ARBA" id="ARBA00012744"/>
    </source>
</evidence>
<keyword evidence="7" id="KW-0325">Glycoprotein</keyword>
<dbReference type="GO" id="GO:0008422">
    <property type="term" value="F:beta-glucosidase activity"/>
    <property type="evidence" value="ECO:0007669"/>
    <property type="project" value="UniProtKB-EC"/>
</dbReference>
<evidence type="ECO:0000256" key="10">
    <source>
        <dbReference type="ARBA" id="ARBA00023326"/>
    </source>
</evidence>
<dbReference type="PRINTS" id="PR00133">
    <property type="entry name" value="GLHYDRLASE3"/>
</dbReference>
<feature type="domain" description="PA14" evidence="12">
    <location>
        <begin position="416"/>
        <end position="583"/>
    </location>
</feature>
<evidence type="ECO:0000256" key="11">
    <source>
        <dbReference type="ARBA" id="ARBA00024983"/>
    </source>
</evidence>
<dbReference type="PANTHER" id="PTHR42715:SF3">
    <property type="entry name" value="BETA-GLUCOSIDASE B-RELATED"/>
    <property type="match status" value="1"/>
</dbReference>
<accession>A0A5N6EB17</accession>
<keyword evidence="14" id="KW-1185">Reference proteome</keyword>
<dbReference type="InterPro" id="IPR002772">
    <property type="entry name" value="Glyco_hydro_3_C"/>
</dbReference>
<dbReference type="InterPro" id="IPR011658">
    <property type="entry name" value="PA14_dom"/>
</dbReference>
<evidence type="ECO:0000256" key="1">
    <source>
        <dbReference type="ARBA" id="ARBA00000448"/>
    </source>
</evidence>
<dbReference type="Pfam" id="PF07691">
    <property type="entry name" value="PA14"/>
    <property type="match status" value="1"/>
</dbReference>
<protein>
    <recommendedName>
        <fullName evidence="4">beta-glucosidase</fullName>
        <ecNumber evidence="4">3.2.1.21</ecNumber>
    </recommendedName>
</protein>
<evidence type="ECO:0000313" key="14">
    <source>
        <dbReference type="Proteomes" id="UP000326799"/>
    </source>
</evidence>
<reference evidence="13 14" key="1">
    <citation type="submission" date="2019-04" db="EMBL/GenBank/DDBJ databases">
        <title>Fungal friends and foes A comparative genomics study of 23 Aspergillus species from section Flavi.</title>
        <authorList>
            <consortium name="DOE Joint Genome Institute"/>
            <person name="Kjaerbolling I."/>
            <person name="Vesth T.C."/>
            <person name="Frisvad J.C."/>
            <person name="Nybo J.L."/>
            <person name="Theobald S."/>
            <person name="Kildgaard S."/>
            <person name="Petersen T.I."/>
            <person name="Kuo A."/>
            <person name="Sato A."/>
            <person name="Lyhne E.K."/>
            <person name="Kogle M.E."/>
            <person name="Wiebenga A."/>
            <person name="Kun R.S."/>
            <person name="Lubbers R.J."/>
            <person name="Makela M.R."/>
            <person name="Barry K."/>
            <person name="Chovatia M."/>
            <person name="Clum A."/>
            <person name="Daum C."/>
            <person name="Haridas S."/>
            <person name="He G."/>
            <person name="LaButti K."/>
            <person name="Lipzen A."/>
            <person name="Mondo S."/>
            <person name="Pangilinan J."/>
            <person name="Riley R."/>
            <person name="Salamov A."/>
            <person name="Simmons B.A."/>
            <person name="Magnuson J.K."/>
            <person name="Henrissat B."/>
            <person name="Mortensen U.H."/>
            <person name="Larsen T.O."/>
            <person name="De vries R.P."/>
            <person name="Grigoriev I.V."/>
            <person name="Machida M."/>
            <person name="Baker S.E."/>
            <person name="Andersen M.R."/>
        </authorList>
    </citation>
    <scope>NUCLEOTIDE SEQUENCE [LARGE SCALE GENOMIC DNA]</scope>
    <source>
        <strain evidence="13 14">CBS 126849</strain>
    </source>
</reference>
<evidence type="ECO:0000313" key="13">
    <source>
        <dbReference type="EMBL" id="KAB8214487.1"/>
    </source>
</evidence>
<dbReference type="Gene3D" id="3.40.50.1700">
    <property type="entry name" value="Glycoside hydrolase family 3 C-terminal domain"/>
    <property type="match status" value="1"/>
</dbReference>
<comment type="pathway">
    <text evidence="2">Glycan metabolism; cellulose degradation.</text>
</comment>
<dbReference type="InterPro" id="IPR026891">
    <property type="entry name" value="Fn3-like"/>
</dbReference>
<proteinExistence type="inferred from homology"/>
<keyword evidence="9" id="KW-0326">Glycosidase</keyword>
<dbReference type="Pfam" id="PF00933">
    <property type="entry name" value="Glyco_hydro_3"/>
    <property type="match status" value="1"/>
</dbReference>
<evidence type="ECO:0000256" key="2">
    <source>
        <dbReference type="ARBA" id="ARBA00004987"/>
    </source>
</evidence>
<dbReference type="InterPro" id="IPR017853">
    <property type="entry name" value="GH"/>
</dbReference>
<gene>
    <name evidence="13" type="ORF">BDV33DRAFT_32210</name>
</gene>
<dbReference type="InterPro" id="IPR050288">
    <property type="entry name" value="Cellulose_deg_GH3"/>
</dbReference>
<evidence type="ECO:0000256" key="9">
    <source>
        <dbReference type="ARBA" id="ARBA00023295"/>
    </source>
</evidence>
<evidence type="ECO:0000256" key="6">
    <source>
        <dbReference type="ARBA" id="ARBA00023001"/>
    </source>
</evidence>
<keyword evidence="10" id="KW-0624">Polysaccharide degradation</keyword>
<dbReference type="Pfam" id="PF14310">
    <property type="entry name" value="Fn3-like"/>
    <property type="match status" value="1"/>
</dbReference>
<dbReference type="SUPFAM" id="SSF51445">
    <property type="entry name" value="(Trans)glycosidases"/>
    <property type="match status" value="1"/>
</dbReference>
<dbReference type="GO" id="GO:0030245">
    <property type="term" value="P:cellulose catabolic process"/>
    <property type="evidence" value="ECO:0007669"/>
    <property type="project" value="UniProtKB-UniPathway"/>
</dbReference>
<dbReference type="PANTHER" id="PTHR42715">
    <property type="entry name" value="BETA-GLUCOSIDASE"/>
    <property type="match status" value="1"/>
</dbReference>
<dbReference type="SMART" id="SM01217">
    <property type="entry name" value="Fn3_like"/>
    <property type="match status" value="1"/>
</dbReference>
<dbReference type="AlphaFoldDB" id="A0A5N6EB17"/>
<evidence type="ECO:0000256" key="3">
    <source>
        <dbReference type="ARBA" id="ARBA00005336"/>
    </source>
</evidence>
<evidence type="ECO:0000256" key="5">
    <source>
        <dbReference type="ARBA" id="ARBA00022801"/>
    </source>
</evidence>
<dbReference type="SMART" id="SM00758">
    <property type="entry name" value="PA14"/>
    <property type="match status" value="1"/>
</dbReference>
<dbReference type="InterPro" id="IPR036962">
    <property type="entry name" value="Glyco_hydro_3_N_sf"/>
</dbReference>
<dbReference type="EC" id="3.2.1.21" evidence="4"/>
<evidence type="ECO:0000259" key="12">
    <source>
        <dbReference type="PROSITE" id="PS51820"/>
    </source>
</evidence>
<dbReference type="UniPathway" id="UPA00696"/>
<organism evidence="13 14">
    <name type="scientific">Aspergillus novoparasiticus</name>
    <dbReference type="NCBI Taxonomy" id="986946"/>
    <lineage>
        <taxon>Eukaryota</taxon>
        <taxon>Fungi</taxon>
        <taxon>Dikarya</taxon>
        <taxon>Ascomycota</taxon>
        <taxon>Pezizomycotina</taxon>
        <taxon>Eurotiomycetes</taxon>
        <taxon>Eurotiomycetidae</taxon>
        <taxon>Eurotiales</taxon>
        <taxon>Aspergillaceae</taxon>
        <taxon>Aspergillus</taxon>
        <taxon>Aspergillus subgen. Circumdati</taxon>
    </lineage>
</organism>
<dbReference type="PROSITE" id="PS51820">
    <property type="entry name" value="PA14"/>
    <property type="match status" value="1"/>
</dbReference>